<evidence type="ECO:0000259" key="5">
    <source>
        <dbReference type="PROSITE" id="PS50850"/>
    </source>
</evidence>
<feature type="transmembrane region" description="Helical" evidence="4">
    <location>
        <begin position="129"/>
        <end position="146"/>
    </location>
</feature>
<dbReference type="Proteomes" id="UP000703590">
    <property type="component" value="Unassembled WGS sequence"/>
</dbReference>
<dbReference type="SUPFAM" id="SSF103473">
    <property type="entry name" value="MFS general substrate transporter"/>
    <property type="match status" value="1"/>
</dbReference>
<keyword evidence="1 4" id="KW-0812">Transmembrane</keyword>
<gene>
    <name evidence="6" type="ORF">JWV37_02215</name>
</gene>
<feature type="transmembrane region" description="Helical" evidence="4">
    <location>
        <begin position="237"/>
        <end position="259"/>
    </location>
</feature>
<dbReference type="InterPro" id="IPR020846">
    <property type="entry name" value="MFS_dom"/>
</dbReference>
<proteinExistence type="predicted"/>
<feature type="domain" description="Major facilitator superfamily (MFS) profile" evidence="5">
    <location>
        <begin position="3"/>
        <end position="383"/>
    </location>
</feature>
<organism evidence="6 7">
    <name type="scientific">Sulfurospirillum tamanense</name>
    <dbReference type="NCBI Taxonomy" id="2813362"/>
    <lineage>
        <taxon>Bacteria</taxon>
        <taxon>Pseudomonadati</taxon>
        <taxon>Campylobacterota</taxon>
        <taxon>Epsilonproteobacteria</taxon>
        <taxon>Campylobacterales</taxon>
        <taxon>Sulfurospirillaceae</taxon>
        <taxon>Sulfurospirillum</taxon>
    </lineage>
</organism>
<dbReference type="PROSITE" id="PS50850">
    <property type="entry name" value="MFS"/>
    <property type="match status" value="1"/>
</dbReference>
<feature type="transmembrane region" description="Helical" evidence="4">
    <location>
        <begin position="71"/>
        <end position="87"/>
    </location>
</feature>
<dbReference type="InterPro" id="IPR050327">
    <property type="entry name" value="Proton-linked_MCT"/>
</dbReference>
<evidence type="ECO:0000256" key="4">
    <source>
        <dbReference type="SAM" id="Phobius"/>
    </source>
</evidence>
<dbReference type="PANTHER" id="PTHR11360">
    <property type="entry name" value="MONOCARBOXYLATE TRANSPORTER"/>
    <property type="match status" value="1"/>
</dbReference>
<name>A0ABS2WPF8_9BACT</name>
<feature type="transmembrane region" description="Helical" evidence="4">
    <location>
        <begin position="271"/>
        <end position="290"/>
    </location>
</feature>
<dbReference type="InterPro" id="IPR011701">
    <property type="entry name" value="MFS"/>
</dbReference>
<evidence type="ECO:0000256" key="3">
    <source>
        <dbReference type="ARBA" id="ARBA00023136"/>
    </source>
</evidence>
<dbReference type="Pfam" id="PF07690">
    <property type="entry name" value="MFS_1"/>
    <property type="match status" value="1"/>
</dbReference>
<sequence length="393" mass="42224">MSKKYSTVIASFVIMLCIGSVYAWSLVASQLMDKYDFSAFESQLVFGFIIAIFPVTMIFVGQLGKRMGHRYFGYICGLLFAFGYWIAGSSGGSFFMILLGVGIFSGVGTGFGYWVSLTSPLQWFPERKGLIAGIAAAGFGLGAVFMSELLEILLSRGFGILELLKIIGVAYGVVIVVFSTLIFQAQSQEGEDVAHIKLSAFIGSKIFKKLCVGIFLGTFAGLLIIGSLGIIANQHGIPSSIVAIGVALFAVANFMGRLLWGVFSDYFGADLSIFLALLFQSIAILALNLFALTHLLYLAIAACIGFGFGGNFVLFARETAQLYGVENLGIVYPYVFLGYAIAGIAGPMSGGYLYDVFGSFFYAILLASFMSFMGGLLFLQTGKAFKAQKSARK</sequence>
<feature type="transmembrane region" description="Helical" evidence="4">
    <location>
        <begin position="206"/>
        <end position="231"/>
    </location>
</feature>
<feature type="transmembrane region" description="Helical" evidence="4">
    <location>
        <begin position="328"/>
        <end position="348"/>
    </location>
</feature>
<feature type="transmembrane region" description="Helical" evidence="4">
    <location>
        <begin position="166"/>
        <end position="185"/>
    </location>
</feature>
<protein>
    <submittedName>
        <fullName evidence="6">MFS transporter</fullName>
    </submittedName>
</protein>
<dbReference type="Gene3D" id="1.20.1250.20">
    <property type="entry name" value="MFS general substrate transporter like domains"/>
    <property type="match status" value="2"/>
</dbReference>
<keyword evidence="7" id="KW-1185">Reference proteome</keyword>
<feature type="transmembrane region" description="Helical" evidence="4">
    <location>
        <begin position="39"/>
        <end position="59"/>
    </location>
</feature>
<keyword evidence="3 4" id="KW-0472">Membrane</keyword>
<evidence type="ECO:0000256" key="2">
    <source>
        <dbReference type="ARBA" id="ARBA00022989"/>
    </source>
</evidence>
<reference evidence="6 7" key="2">
    <citation type="submission" date="2021-02" db="EMBL/GenBank/DDBJ databases">
        <title>Sulfurospirillum tamanensis sp. nov.</title>
        <authorList>
            <person name="Frolova A."/>
            <person name="Merkel A."/>
            <person name="Slobodkin A."/>
        </authorList>
    </citation>
    <scope>NUCLEOTIDE SEQUENCE [LARGE SCALE GENOMIC DNA]</scope>
    <source>
        <strain evidence="6 7">T05b</strain>
    </source>
</reference>
<reference evidence="6 7" key="3">
    <citation type="submission" date="2021-02" db="EMBL/GenBank/DDBJ databases">
        <authorList>
            <person name="Merkel A.Y."/>
        </authorList>
    </citation>
    <scope>NUCLEOTIDE SEQUENCE [LARGE SCALE GENOMIC DNA]</scope>
    <source>
        <strain evidence="6 7">T05b</strain>
    </source>
</reference>
<comment type="caution">
    <text evidence="6">The sequence shown here is derived from an EMBL/GenBank/DDBJ whole genome shotgun (WGS) entry which is preliminary data.</text>
</comment>
<dbReference type="RefSeq" id="WP_205458023.1">
    <property type="nucleotide sequence ID" value="NZ_JAFHKK010000003.1"/>
</dbReference>
<evidence type="ECO:0000313" key="7">
    <source>
        <dbReference type="Proteomes" id="UP000703590"/>
    </source>
</evidence>
<evidence type="ECO:0000256" key="1">
    <source>
        <dbReference type="ARBA" id="ARBA00022692"/>
    </source>
</evidence>
<feature type="transmembrane region" description="Helical" evidence="4">
    <location>
        <begin position="296"/>
        <end position="316"/>
    </location>
</feature>
<dbReference type="EMBL" id="JAFHKK010000003">
    <property type="protein sequence ID" value="MBN2963581.1"/>
    <property type="molecule type" value="Genomic_DNA"/>
</dbReference>
<feature type="transmembrane region" description="Helical" evidence="4">
    <location>
        <begin position="93"/>
        <end position="117"/>
    </location>
</feature>
<keyword evidence="2 4" id="KW-1133">Transmembrane helix</keyword>
<dbReference type="InterPro" id="IPR036259">
    <property type="entry name" value="MFS_trans_sf"/>
</dbReference>
<reference evidence="7" key="1">
    <citation type="submission" date="2021-02" db="EMBL/GenBank/DDBJ databases">
        <title>Sulfurospirillum tamanensis sp. nov.</title>
        <authorList>
            <person name="Merkel A.Y."/>
        </authorList>
    </citation>
    <scope>NUCLEOTIDE SEQUENCE [LARGE SCALE GENOMIC DNA]</scope>
    <source>
        <strain evidence="7">T05b</strain>
    </source>
</reference>
<accession>A0ABS2WPF8</accession>
<feature type="transmembrane region" description="Helical" evidence="4">
    <location>
        <begin position="360"/>
        <end position="379"/>
    </location>
</feature>
<evidence type="ECO:0000313" key="6">
    <source>
        <dbReference type="EMBL" id="MBN2963581.1"/>
    </source>
</evidence>